<dbReference type="Proteomes" id="UP000004840">
    <property type="component" value="Unassembled WGS sequence"/>
</dbReference>
<name>G7HU31_9CORY</name>
<accession>G7HU31</accession>
<dbReference type="Pfam" id="PF13730">
    <property type="entry name" value="HTH_36"/>
    <property type="match status" value="1"/>
</dbReference>
<evidence type="ECO:0000313" key="3">
    <source>
        <dbReference type="Proteomes" id="UP000004840"/>
    </source>
</evidence>
<sequence length="270" mass="29773">MRDRLVLVYLADRYNDETGVCWPSIGTIITHLGMSRSTVQRALKSLREQGLIEYGHPRHVEHIPADSRPTVWRLALDGNTSTDERGVTGDPSPQKRGVTGDLSRGVTGDHSGVSRVTYKPEENLNKEPEGTAEVKALINQTTAPTEPAPSSLDDLAAQHFSSEKHPGAYGTPEHPRCHKHRNEPSGWFEPCRGCKQAKDIFTNQAQAEARAATEATYQRQMGKHTCTICDQAGFRLTYNTKTGLTRPTACKHTPADQLDQQTAQARHNAA</sequence>
<organism evidence="2 3">
    <name type="scientific">Corynebacterium casei UCMA 3821</name>
    <dbReference type="NCBI Taxonomy" id="1110505"/>
    <lineage>
        <taxon>Bacteria</taxon>
        <taxon>Bacillati</taxon>
        <taxon>Actinomycetota</taxon>
        <taxon>Actinomycetes</taxon>
        <taxon>Mycobacteriales</taxon>
        <taxon>Corynebacteriaceae</taxon>
        <taxon>Corynebacterium</taxon>
    </lineage>
</organism>
<comment type="caution">
    <text evidence="2">The sequence shown here is derived from an EMBL/GenBank/DDBJ whole genome shotgun (WGS) entry which is preliminary data.</text>
</comment>
<dbReference type="Gene3D" id="1.10.10.10">
    <property type="entry name" value="Winged helix-like DNA-binding domain superfamily/Winged helix DNA-binding domain"/>
    <property type="match status" value="1"/>
</dbReference>
<dbReference type="SUPFAM" id="SSF46785">
    <property type="entry name" value="Winged helix' DNA-binding domain"/>
    <property type="match status" value="1"/>
</dbReference>
<dbReference type="InterPro" id="IPR036388">
    <property type="entry name" value="WH-like_DNA-bd_sf"/>
</dbReference>
<dbReference type="AlphaFoldDB" id="G7HU31"/>
<feature type="compositionally biased region" description="Basic and acidic residues" evidence="1">
    <location>
        <begin position="118"/>
        <end position="129"/>
    </location>
</feature>
<feature type="region of interest" description="Disordered" evidence="1">
    <location>
        <begin position="162"/>
        <end position="185"/>
    </location>
</feature>
<evidence type="ECO:0000313" key="2">
    <source>
        <dbReference type="EMBL" id="CCE53696.1"/>
    </source>
</evidence>
<proteinExistence type="predicted"/>
<reference evidence="2 3" key="1">
    <citation type="journal article" date="2012" name="J. Bacteriol.">
        <title>Genome Sequence of Corynebacterium casei UCMA 3821, Isolated from a Smear-Ripened Cheese.</title>
        <authorList>
            <person name="Monnet C."/>
            <person name="Loux V."/>
            <person name="Bento P."/>
            <person name="Gibrat J.F."/>
            <person name="Straub C."/>
            <person name="Bonnarme P."/>
            <person name="Landaud S."/>
            <person name="Irlinger F."/>
        </authorList>
    </citation>
    <scope>NUCLEOTIDE SEQUENCE [LARGE SCALE GENOMIC DNA]</scope>
    <source>
        <strain evidence="2 3">UCMA 3821</strain>
    </source>
</reference>
<gene>
    <name evidence="2" type="ORF">CCAS_00360</name>
</gene>
<dbReference type="EMBL" id="CAFW01000008">
    <property type="protein sequence ID" value="CCE53696.1"/>
    <property type="molecule type" value="Genomic_DNA"/>
</dbReference>
<evidence type="ECO:0000256" key="1">
    <source>
        <dbReference type="SAM" id="MobiDB-lite"/>
    </source>
</evidence>
<evidence type="ECO:0008006" key="4">
    <source>
        <dbReference type="Google" id="ProtNLM"/>
    </source>
</evidence>
<feature type="region of interest" description="Disordered" evidence="1">
    <location>
        <begin position="78"/>
        <end position="129"/>
    </location>
</feature>
<protein>
    <recommendedName>
        <fullName evidence="4">Helix-turn-helix domain-containing protein</fullName>
    </recommendedName>
</protein>
<dbReference type="InterPro" id="IPR036390">
    <property type="entry name" value="WH_DNA-bd_sf"/>
</dbReference>